<dbReference type="PANTHER" id="PTHR43098:SF3">
    <property type="entry name" value="L-ORNITHINE N(5)-MONOOXYGENASE-RELATED"/>
    <property type="match status" value="1"/>
</dbReference>
<dbReference type="GO" id="GO:0004499">
    <property type="term" value="F:N,N-dimethylaniline monooxygenase activity"/>
    <property type="evidence" value="ECO:0007669"/>
    <property type="project" value="InterPro"/>
</dbReference>
<dbReference type="PRINTS" id="PR00411">
    <property type="entry name" value="PNDRDTASEI"/>
</dbReference>
<gene>
    <name evidence="8" type="ORF">DFH05DRAFT_1588895</name>
</gene>
<dbReference type="InterPro" id="IPR020946">
    <property type="entry name" value="Flavin_mOase-like"/>
</dbReference>
<evidence type="ECO:0000256" key="5">
    <source>
        <dbReference type="ARBA" id="ARBA00022857"/>
    </source>
</evidence>
<dbReference type="Proteomes" id="UP001142393">
    <property type="component" value="Unassembled WGS sequence"/>
</dbReference>
<evidence type="ECO:0000256" key="1">
    <source>
        <dbReference type="ARBA" id="ARBA00001974"/>
    </source>
</evidence>
<name>A0A9W8P7F9_9AGAR</name>
<keyword evidence="3" id="KW-0285">Flavoprotein</keyword>
<dbReference type="PANTHER" id="PTHR43098">
    <property type="entry name" value="L-ORNITHINE N(5)-MONOOXYGENASE-RELATED"/>
    <property type="match status" value="1"/>
</dbReference>
<evidence type="ECO:0000256" key="4">
    <source>
        <dbReference type="ARBA" id="ARBA00022827"/>
    </source>
</evidence>
<evidence type="ECO:0000256" key="6">
    <source>
        <dbReference type="ARBA" id="ARBA00023002"/>
    </source>
</evidence>
<dbReference type="GO" id="GO:0050661">
    <property type="term" value="F:NADP binding"/>
    <property type="evidence" value="ECO:0007669"/>
    <property type="project" value="InterPro"/>
</dbReference>
<dbReference type="InterPro" id="IPR036188">
    <property type="entry name" value="FAD/NAD-bd_sf"/>
</dbReference>
<dbReference type="InterPro" id="IPR050775">
    <property type="entry name" value="FAD-binding_Monooxygenases"/>
</dbReference>
<evidence type="ECO:0000313" key="9">
    <source>
        <dbReference type="Proteomes" id="UP001142393"/>
    </source>
</evidence>
<reference evidence="8 9" key="1">
    <citation type="journal article" date="2023" name="Proc. Natl. Acad. Sci. U.S.A.">
        <title>A global phylogenomic analysis of the shiitake genus Lentinula.</title>
        <authorList>
            <person name="Sierra-Patev S."/>
            <person name="Min B."/>
            <person name="Naranjo-Ortiz M."/>
            <person name="Looney B."/>
            <person name="Konkel Z."/>
            <person name="Slot J.C."/>
            <person name="Sakamoto Y."/>
            <person name="Steenwyk J.L."/>
            <person name="Rokas A."/>
            <person name="Carro J."/>
            <person name="Camarero S."/>
            <person name="Ferreira P."/>
            <person name="Molpeceres G."/>
            <person name="Ruiz-Duenas F.J."/>
            <person name="Serrano A."/>
            <person name="Henrissat B."/>
            <person name="Drula E."/>
            <person name="Hughes K.W."/>
            <person name="Mata J.L."/>
            <person name="Ishikawa N.K."/>
            <person name="Vargas-Isla R."/>
            <person name="Ushijima S."/>
            <person name="Smith C.A."/>
            <person name="Donoghue J."/>
            <person name="Ahrendt S."/>
            <person name="Andreopoulos W."/>
            <person name="He G."/>
            <person name="LaButti K."/>
            <person name="Lipzen A."/>
            <person name="Ng V."/>
            <person name="Riley R."/>
            <person name="Sandor L."/>
            <person name="Barry K."/>
            <person name="Martinez A.T."/>
            <person name="Xiao Y."/>
            <person name="Gibbons J.G."/>
            <person name="Terashima K."/>
            <person name="Grigoriev I.V."/>
            <person name="Hibbett D."/>
        </authorList>
    </citation>
    <scope>NUCLEOTIDE SEQUENCE [LARGE SCALE GENOMIC DNA]</scope>
    <source>
        <strain evidence="8 9">TFB7810</strain>
    </source>
</reference>
<dbReference type="AlphaFoldDB" id="A0A9W8P7F9"/>
<dbReference type="Pfam" id="PF00743">
    <property type="entry name" value="FMO-like"/>
    <property type="match status" value="1"/>
</dbReference>
<evidence type="ECO:0000256" key="2">
    <source>
        <dbReference type="ARBA" id="ARBA00010139"/>
    </source>
</evidence>
<comment type="caution">
    <text evidence="8">The sequence shown here is derived from an EMBL/GenBank/DDBJ whole genome shotgun (WGS) entry which is preliminary data.</text>
</comment>
<sequence>MSESICNELDVLIVGAGFSGLYQLYTLRPLGLRVKIFEAASDIGGVWHWNCYPGARVDTNSESYQYSLSSIWKDWHWNEKFPGQNEMRKYFHHVDEKLDLKKDICLNTPVKSAKWQECEKSWIITIDNGSVVRTRFFIICAGVNTEPLVPKYEGLDTFKGVWHHTARWPRDGLDLTGKRVAVIGTGASGVQVAQEAAACASKLTVFQRTANPCLPMRQQKINTCIAELENHKKLKEELYPIMFRRMLQTPGGLAYMSVPQTTFSVTAEERRLFYEQLYAQGGVALWLWGYSDALTDKAANDEVYAFWRRKTLARIKDPKMGEKLAPEHPENAFGVKRISLEQNFYEIFNQDNVELLDLTENPIERISEVGIVTKDGIEHAVDVLVMATGFDSISGSITAINIEGKNGVTIQEKWLKGTHTYLGVASSDFPNMFFTNGPQAPSGLCNGPTCAEIQGDWLTELMKYAQAKHIEYIEARPEAEEGWRQLVLGINAMTLFANAKSWYNGANIENKPFEPLNFIGGVPLYMQRCKEVAEHDYEGFSLS</sequence>
<dbReference type="GO" id="GO:0050660">
    <property type="term" value="F:flavin adenine dinucleotide binding"/>
    <property type="evidence" value="ECO:0007669"/>
    <property type="project" value="InterPro"/>
</dbReference>
<keyword evidence="6" id="KW-0560">Oxidoreductase</keyword>
<keyword evidence="7 8" id="KW-0503">Monooxygenase</keyword>
<accession>A0A9W8P7F9</accession>
<evidence type="ECO:0000313" key="8">
    <source>
        <dbReference type="EMBL" id="KAJ3748489.1"/>
    </source>
</evidence>
<dbReference type="SUPFAM" id="SSF51905">
    <property type="entry name" value="FAD/NAD(P)-binding domain"/>
    <property type="match status" value="2"/>
</dbReference>
<evidence type="ECO:0000256" key="3">
    <source>
        <dbReference type="ARBA" id="ARBA00022630"/>
    </source>
</evidence>
<comment type="cofactor">
    <cofactor evidence="1">
        <name>FAD</name>
        <dbReference type="ChEBI" id="CHEBI:57692"/>
    </cofactor>
</comment>
<keyword evidence="5" id="KW-0521">NADP</keyword>
<evidence type="ECO:0000256" key="7">
    <source>
        <dbReference type="ARBA" id="ARBA00023033"/>
    </source>
</evidence>
<organism evidence="8 9">
    <name type="scientific">Lentinula detonsa</name>
    <dbReference type="NCBI Taxonomy" id="2804962"/>
    <lineage>
        <taxon>Eukaryota</taxon>
        <taxon>Fungi</taxon>
        <taxon>Dikarya</taxon>
        <taxon>Basidiomycota</taxon>
        <taxon>Agaricomycotina</taxon>
        <taxon>Agaricomycetes</taxon>
        <taxon>Agaricomycetidae</taxon>
        <taxon>Agaricales</taxon>
        <taxon>Marasmiineae</taxon>
        <taxon>Omphalotaceae</taxon>
        <taxon>Lentinula</taxon>
    </lineage>
</organism>
<proteinExistence type="inferred from homology"/>
<keyword evidence="4" id="KW-0274">FAD</keyword>
<comment type="similarity">
    <text evidence="2">Belongs to the FAD-binding monooxygenase family.</text>
</comment>
<protein>
    <submittedName>
        <fullName evidence="8">Cyclohexanone monooxygenase</fullName>
    </submittedName>
</protein>
<keyword evidence="9" id="KW-1185">Reference proteome</keyword>
<dbReference type="EMBL" id="JANVFU010000002">
    <property type="protein sequence ID" value="KAJ3748489.1"/>
    <property type="molecule type" value="Genomic_DNA"/>
</dbReference>
<dbReference type="Gene3D" id="3.50.50.60">
    <property type="entry name" value="FAD/NAD(P)-binding domain"/>
    <property type="match status" value="2"/>
</dbReference>